<organism evidence="2 3">
    <name type="scientific">Trichomonas vaginalis (strain ATCC PRA-98 / G3)</name>
    <dbReference type="NCBI Taxonomy" id="412133"/>
    <lineage>
        <taxon>Eukaryota</taxon>
        <taxon>Metamonada</taxon>
        <taxon>Parabasalia</taxon>
        <taxon>Trichomonadida</taxon>
        <taxon>Trichomonadidae</taxon>
        <taxon>Trichomonas</taxon>
    </lineage>
</organism>
<dbReference type="EMBL" id="DS114750">
    <property type="protein sequence ID" value="EAX86056.1"/>
    <property type="molecule type" value="Genomic_DNA"/>
</dbReference>
<dbReference type="Proteomes" id="UP000001542">
    <property type="component" value="Unassembled WGS sequence"/>
</dbReference>
<gene>
    <name evidence="2" type="ORF">TVAG_126960</name>
</gene>
<dbReference type="KEGG" id="tva:4743697"/>
<dbReference type="OrthoDB" id="10637119at2759"/>
<name>A2G9W4_TRIV3</name>
<accession>A2G9W4</accession>
<feature type="coiled-coil region" evidence="1">
    <location>
        <begin position="323"/>
        <end position="394"/>
    </location>
</feature>
<sequence>MKQMYPTKTMYKIGNGSFSDCSFDFSIIPCDQYQMLFNAFPTFLCKKIESISFNCNFEFQYSNLGKKSKKREEIISNSIANVKPKFIEYLLKIMKIVLPKTRYLARIEFSCMQLNRKLIPRLFSILYSCPTIKNICFKNVQIDDDQFIKFIGSLSPYRIEELKFVGCGISNRSTPSILNFINKPKKKYEESRRLKKIIIDSLPIKEQNSIFRLILKPNTRNDDETSSSEVIETFTAVSESDAETNSHLNRRKLLQQIMESSSDELQQTQKQRSEEIFNELVLQQRNSISKQYEHQTKDTEYSNDTAHEYEDSTIESVSSVESEDIITDNDEQLQNQNEKLRKRLKYLMHKMNAAKFADDIFLIGPQAKELVEVIPEMKKKLANLEDLNHRAEMNKK</sequence>
<dbReference type="AlphaFoldDB" id="A2G9W4"/>
<dbReference type="RefSeq" id="XP_001298986.1">
    <property type="nucleotide sequence ID" value="XM_001298985.1"/>
</dbReference>
<reference evidence="2" key="2">
    <citation type="journal article" date="2007" name="Science">
        <title>Draft genome sequence of the sexually transmitted pathogen Trichomonas vaginalis.</title>
        <authorList>
            <person name="Carlton J.M."/>
            <person name="Hirt R.P."/>
            <person name="Silva J.C."/>
            <person name="Delcher A.L."/>
            <person name="Schatz M."/>
            <person name="Zhao Q."/>
            <person name="Wortman J.R."/>
            <person name="Bidwell S.L."/>
            <person name="Alsmark U.C.M."/>
            <person name="Besteiro S."/>
            <person name="Sicheritz-Ponten T."/>
            <person name="Noel C.J."/>
            <person name="Dacks J.B."/>
            <person name="Foster P.G."/>
            <person name="Simillion C."/>
            <person name="Van de Peer Y."/>
            <person name="Miranda-Saavedra D."/>
            <person name="Barton G.J."/>
            <person name="Westrop G.D."/>
            <person name="Mueller S."/>
            <person name="Dessi D."/>
            <person name="Fiori P.L."/>
            <person name="Ren Q."/>
            <person name="Paulsen I."/>
            <person name="Zhang H."/>
            <person name="Bastida-Corcuera F.D."/>
            <person name="Simoes-Barbosa A."/>
            <person name="Brown M.T."/>
            <person name="Hayes R.D."/>
            <person name="Mukherjee M."/>
            <person name="Okumura C.Y."/>
            <person name="Schneider R."/>
            <person name="Smith A.J."/>
            <person name="Vanacova S."/>
            <person name="Villalvazo M."/>
            <person name="Haas B.J."/>
            <person name="Pertea M."/>
            <person name="Feldblyum T.V."/>
            <person name="Utterback T.R."/>
            <person name="Shu C.L."/>
            <person name="Osoegawa K."/>
            <person name="de Jong P.J."/>
            <person name="Hrdy I."/>
            <person name="Horvathova L."/>
            <person name="Zubacova Z."/>
            <person name="Dolezal P."/>
            <person name="Malik S.B."/>
            <person name="Logsdon J.M. Jr."/>
            <person name="Henze K."/>
            <person name="Gupta A."/>
            <person name="Wang C.C."/>
            <person name="Dunne R.L."/>
            <person name="Upcroft J.A."/>
            <person name="Upcroft P."/>
            <person name="White O."/>
            <person name="Salzberg S.L."/>
            <person name="Tang P."/>
            <person name="Chiu C.-H."/>
            <person name="Lee Y.-S."/>
            <person name="Embley T.M."/>
            <person name="Coombs G.H."/>
            <person name="Mottram J.C."/>
            <person name="Tachezy J."/>
            <person name="Fraser-Liggett C.M."/>
            <person name="Johnson P.J."/>
        </authorList>
    </citation>
    <scope>NUCLEOTIDE SEQUENCE [LARGE SCALE GENOMIC DNA]</scope>
    <source>
        <strain evidence="2">G3</strain>
    </source>
</reference>
<protein>
    <submittedName>
        <fullName evidence="2">Uncharacterized protein</fullName>
    </submittedName>
</protein>
<dbReference type="InterPro" id="IPR032675">
    <property type="entry name" value="LRR_dom_sf"/>
</dbReference>
<evidence type="ECO:0000256" key="1">
    <source>
        <dbReference type="SAM" id="Coils"/>
    </source>
</evidence>
<proteinExistence type="predicted"/>
<evidence type="ECO:0000313" key="2">
    <source>
        <dbReference type="EMBL" id="EAX86056.1"/>
    </source>
</evidence>
<keyword evidence="1" id="KW-0175">Coiled coil</keyword>
<dbReference type="VEuPathDB" id="TrichDB:TVAG_126960"/>
<reference evidence="2" key="1">
    <citation type="submission" date="2006-10" db="EMBL/GenBank/DDBJ databases">
        <authorList>
            <person name="Amadeo P."/>
            <person name="Zhao Q."/>
            <person name="Wortman J."/>
            <person name="Fraser-Liggett C."/>
            <person name="Carlton J."/>
        </authorList>
    </citation>
    <scope>NUCLEOTIDE SEQUENCE</scope>
    <source>
        <strain evidence="2">G3</strain>
    </source>
</reference>
<dbReference type="Gene3D" id="3.80.10.10">
    <property type="entry name" value="Ribonuclease Inhibitor"/>
    <property type="match status" value="1"/>
</dbReference>
<dbReference type="SUPFAM" id="SSF52047">
    <property type="entry name" value="RNI-like"/>
    <property type="match status" value="1"/>
</dbReference>
<keyword evidence="3" id="KW-1185">Reference proteome</keyword>
<dbReference type="InParanoid" id="A2G9W4"/>
<dbReference type="VEuPathDB" id="TrichDB:TVAGG3_0630110"/>
<evidence type="ECO:0000313" key="3">
    <source>
        <dbReference type="Proteomes" id="UP000001542"/>
    </source>
</evidence>